<keyword evidence="3" id="KW-0804">Transcription</keyword>
<dbReference type="PANTHER" id="PTHR24567:SF74">
    <property type="entry name" value="HTH-TYPE TRANSCRIPTIONAL REGULATOR ARCR"/>
    <property type="match status" value="1"/>
</dbReference>
<name>A0ABW7MSX8_9FLAO</name>
<dbReference type="PANTHER" id="PTHR24567">
    <property type="entry name" value="CRP FAMILY TRANSCRIPTIONAL REGULATORY PROTEIN"/>
    <property type="match status" value="1"/>
</dbReference>
<keyword evidence="1" id="KW-0805">Transcription regulation</keyword>
<dbReference type="PROSITE" id="PS50042">
    <property type="entry name" value="CNMP_BINDING_3"/>
    <property type="match status" value="1"/>
</dbReference>
<dbReference type="InterPro" id="IPR036390">
    <property type="entry name" value="WH_DNA-bd_sf"/>
</dbReference>
<dbReference type="SMART" id="SM00419">
    <property type="entry name" value="HTH_CRP"/>
    <property type="match status" value="1"/>
</dbReference>
<dbReference type="InterPro" id="IPR014710">
    <property type="entry name" value="RmlC-like_jellyroll"/>
</dbReference>
<comment type="caution">
    <text evidence="6">The sequence shown here is derived from an EMBL/GenBank/DDBJ whole genome shotgun (WGS) entry which is preliminary data.</text>
</comment>
<dbReference type="InterPro" id="IPR012318">
    <property type="entry name" value="HTH_CRP"/>
</dbReference>
<evidence type="ECO:0000313" key="7">
    <source>
        <dbReference type="Proteomes" id="UP001610104"/>
    </source>
</evidence>
<dbReference type="Gene3D" id="2.60.120.10">
    <property type="entry name" value="Jelly Rolls"/>
    <property type="match status" value="1"/>
</dbReference>
<dbReference type="EMBL" id="JBAWKC010000005">
    <property type="protein sequence ID" value="MFH6769939.1"/>
    <property type="molecule type" value="Genomic_DNA"/>
</dbReference>
<keyword evidence="2" id="KW-0238">DNA-binding</keyword>
<protein>
    <submittedName>
        <fullName evidence="6">Crp/Fnr family transcriptional regulator</fullName>
    </submittedName>
</protein>
<dbReference type="Pfam" id="PF13545">
    <property type="entry name" value="HTH_Crp_2"/>
    <property type="match status" value="1"/>
</dbReference>
<accession>A0ABW7MSX8</accession>
<gene>
    <name evidence="6" type="ORF">V8G56_14395</name>
</gene>
<evidence type="ECO:0000259" key="4">
    <source>
        <dbReference type="PROSITE" id="PS50042"/>
    </source>
</evidence>
<dbReference type="RefSeq" id="WP_395439161.1">
    <property type="nucleotide sequence ID" value="NZ_JBAWKC010000005.1"/>
</dbReference>
<dbReference type="InterPro" id="IPR018490">
    <property type="entry name" value="cNMP-bd_dom_sf"/>
</dbReference>
<dbReference type="Gene3D" id="1.10.10.10">
    <property type="entry name" value="Winged helix-like DNA-binding domain superfamily/Winged helix DNA-binding domain"/>
    <property type="match status" value="1"/>
</dbReference>
<evidence type="ECO:0000256" key="1">
    <source>
        <dbReference type="ARBA" id="ARBA00023015"/>
    </source>
</evidence>
<sequence length="241" mass="27811">MVLFDLMTPQDIHYQKYLIALTNSSFLKDSSMESLQKLLSQMTNEHWKTKNFKSSIEVGTTFYFIVSGKLKVFKSNAETGREHTVFILSNGDVFDVLSLLDSKPHDVYWEALEKLEVLKIPMEQMRLWINEYPVMHKTILYYLGERMRQLMDVATDVTLHSTLVRLANLLLKNINGKTNKLQLINNLPNDEIASLIGTTRSVVSRHIQEMKRCGAISVSRKKIKVKNLKILISIAEEKYLS</sequence>
<evidence type="ECO:0000256" key="3">
    <source>
        <dbReference type="ARBA" id="ARBA00023163"/>
    </source>
</evidence>
<dbReference type="InterPro" id="IPR000595">
    <property type="entry name" value="cNMP-bd_dom"/>
</dbReference>
<evidence type="ECO:0000259" key="5">
    <source>
        <dbReference type="PROSITE" id="PS51063"/>
    </source>
</evidence>
<dbReference type="Pfam" id="PF00027">
    <property type="entry name" value="cNMP_binding"/>
    <property type="match status" value="1"/>
</dbReference>
<feature type="domain" description="Cyclic nucleotide-binding" evidence="4">
    <location>
        <begin position="57"/>
        <end position="126"/>
    </location>
</feature>
<organism evidence="6 7">
    <name type="scientific">Gaetbulibacter aquiaggeris</name>
    <dbReference type="NCBI Taxonomy" id="1735373"/>
    <lineage>
        <taxon>Bacteria</taxon>
        <taxon>Pseudomonadati</taxon>
        <taxon>Bacteroidota</taxon>
        <taxon>Flavobacteriia</taxon>
        <taxon>Flavobacteriales</taxon>
        <taxon>Flavobacteriaceae</taxon>
        <taxon>Gaetbulibacter</taxon>
    </lineage>
</organism>
<dbReference type="InterPro" id="IPR036388">
    <property type="entry name" value="WH-like_DNA-bd_sf"/>
</dbReference>
<evidence type="ECO:0000256" key="2">
    <source>
        <dbReference type="ARBA" id="ARBA00023125"/>
    </source>
</evidence>
<dbReference type="Proteomes" id="UP001610104">
    <property type="component" value="Unassembled WGS sequence"/>
</dbReference>
<dbReference type="PROSITE" id="PS51063">
    <property type="entry name" value="HTH_CRP_2"/>
    <property type="match status" value="1"/>
</dbReference>
<dbReference type="SUPFAM" id="SSF51206">
    <property type="entry name" value="cAMP-binding domain-like"/>
    <property type="match status" value="1"/>
</dbReference>
<dbReference type="CDD" id="cd00038">
    <property type="entry name" value="CAP_ED"/>
    <property type="match status" value="1"/>
</dbReference>
<dbReference type="SMART" id="SM00100">
    <property type="entry name" value="cNMP"/>
    <property type="match status" value="1"/>
</dbReference>
<proteinExistence type="predicted"/>
<reference evidence="6 7" key="1">
    <citation type="submission" date="2024-02" db="EMBL/GenBank/DDBJ databases">
        <title>A Gaetbulibacter species isolated from tidal flats and genomic insights of their niches.</title>
        <authorList>
            <person name="Ye Y."/>
        </authorList>
    </citation>
    <scope>NUCLEOTIDE SEQUENCE [LARGE SCALE GENOMIC DNA]</scope>
    <source>
        <strain evidence="6 7">KEM-8</strain>
    </source>
</reference>
<dbReference type="SUPFAM" id="SSF46785">
    <property type="entry name" value="Winged helix' DNA-binding domain"/>
    <property type="match status" value="1"/>
</dbReference>
<evidence type="ECO:0000313" key="6">
    <source>
        <dbReference type="EMBL" id="MFH6769939.1"/>
    </source>
</evidence>
<keyword evidence="7" id="KW-1185">Reference proteome</keyword>
<feature type="domain" description="HTH crp-type" evidence="5">
    <location>
        <begin position="160"/>
        <end position="229"/>
    </location>
</feature>
<dbReference type="InterPro" id="IPR050397">
    <property type="entry name" value="Env_Response_Regulators"/>
</dbReference>